<comment type="caution">
    <text evidence="1">The sequence shown here is derived from an EMBL/GenBank/DDBJ whole genome shotgun (WGS) entry which is preliminary data.</text>
</comment>
<gene>
    <name evidence="1" type="ORF">ALECFALPRED_003681</name>
</gene>
<evidence type="ECO:0000313" key="2">
    <source>
        <dbReference type="Proteomes" id="UP000664203"/>
    </source>
</evidence>
<reference evidence="1" key="1">
    <citation type="submission" date="2021-03" db="EMBL/GenBank/DDBJ databases">
        <authorList>
            <person name="Tagirdzhanova G."/>
        </authorList>
    </citation>
    <scope>NUCLEOTIDE SEQUENCE</scope>
</reference>
<keyword evidence="2" id="KW-1185">Reference proteome</keyword>
<dbReference type="Proteomes" id="UP000664203">
    <property type="component" value="Unassembled WGS sequence"/>
</dbReference>
<dbReference type="PANTHER" id="PTHR42085:SF2">
    <property type="entry name" value="F-BOX DOMAIN-CONTAINING PROTEIN"/>
    <property type="match status" value="1"/>
</dbReference>
<dbReference type="OrthoDB" id="62952at2759"/>
<accession>A0A8H3FPZ9</accession>
<proteinExistence type="predicted"/>
<dbReference type="InterPro" id="IPR038883">
    <property type="entry name" value="AN11006-like"/>
</dbReference>
<evidence type="ECO:0000313" key="1">
    <source>
        <dbReference type="EMBL" id="CAF9927299.1"/>
    </source>
</evidence>
<dbReference type="AlphaFoldDB" id="A0A8H3FPZ9"/>
<dbReference type="EMBL" id="CAJPDR010000226">
    <property type="protein sequence ID" value="CAF9927299.1"/>
    <property type="molecule type" value="Genomic_DNA"/>
</dbReference>
<name>A0A8H3FPZ9_9LECA</name>
<organism evidence="1 2">
    <name type="scientific">Alectoria fallacina</name>
    <dbReference type="NCBI Taxonomy" id="1903189"/>
    <lineage>
        <taxon>Eukaryota</taxon>
        <taxon>Fungi</taxon>
        <taxon>Dikarya</taxon>
        <taxon>Ascomycota</taxon>
        <taxon>Pezizomycotina</taxon>
        <taxon>Lecanoromycetes</taxon>
        <taxon>OSLEUM clade</taxon>
        <taxon>Lecanoromycetidae</taxon>
        <taxon>Lecanorales</taxon>
        <taxon>Lecanorineae</taxon>
        <taxon>Parmeliaceae</taxon>
        <taxon>Alectoria</taxon>
    </lineage>
</organism>
<dbReference type="PANTHER" id="PTHR42085">
    <property type="entry name" value="F-BOX DOMAIN-CONTAINING PROTEIN"/>
    <property type="match status" value="1"/>
</dbReference>
<protein>
    <submittedName>
        <fullName evidence="1">Uncharacterized protein</fullName>
    </submittedName>
</protein>
<sequence length="264" mass="30933">MASHFMRLSREVRDMIYELCLVYSWELVPFPASYESAKRKPWNSLLFVDKTIFSEAAKVFYRKNTWRLSDSAGRVACRSNGWKGPPLLWKTHLRYMRHLTIALDGRAVSRSTMWELGADLFTKGAYSQTEERRHQDMHGELDTRLEKAWVQKLRMLRKIRVELKSLRVDLSNAYCPLAHCRPIRLIIRLLNKYVPYPDDLLSFYVTVTGMETEEEALYAHECGYLCEDCNDGIDEEDGSKNSYCTRSLPFSGVEDDDGYWQGRW</sequence>